<evidence type="ECO:0000313" key="3">
    <source>
        <dbReference type="EMBL" id="ALC14901.1"/>
    </source>
</evidence>
<keyword evidence="4" id="KW-1185">Reference proteome</keyword>
<evidence type="ECO:0000313" key="4">
    <source>
        <dbReference type="Proteomes" id="UP000057158"/>
    </source>
</evidence>
<dbReference type="OrthoDB" id="7360581at2"/>
<evidence type="ECO:0000259" key="2">
    <source>
        <dbReference type="PROSITE" id="PS50914"/>
    </source>
</evidence>
<sequence length="104" mass="11026">MFKTHRILMFLAGIVLVASFMGCAATSTNESTGQYIDNSVITSKVKAAIFEEPTLKTLQINVESFKGEVQLSGFVDSAASVEKAGDVARAVEGVVGVKNDLVVK</sequence>
<dbReference type="Proteomes" id="UP000057158">
    <property type="component" value="Chromosome"/>
</dbReference>
<dbReference type="Gene3D" id="3.30.1340.30">
    <property type="match status" value="1"/>
</dbReference>
<dbReference type="InterPro" id="IPR014004">
    <property type="entry name" value="Transpt-assoc_nodulatn_dom_bac"/>
</dbReference>
<feature type="chain" id="PRO_5005791787" evidence="1">
    <location>
        <begin position="25"/>
        <end position="104"/>
    </location>
</feature>
<name>A0A0M4CZP3_9BACT</name>
<keyword evidence="1" id="KW-0732">Signal</keyword>
<dbReference type="KEGG" id="des:DSOUD_0100"/>
<dbReference type="STRING" id="1603606.DSOUD_0100"/>
<organism evidence="3 4">
    <name type="scientific">Desulfuromonas soudanensis</name>
    <dbReference type="NCBI Taxonomy" id="1603606"/>
    <lineage>
        <taxon>Bacteria</taxon>
        <taxon>Pseudomonadati</taxon>
        <taxon>Thermodesulfobacteriota</taxon>
        <taxon>Desulfuromonadia</taxon>
        <taxon>Desulfuromonadales</taxon>
        <taxon>Desulfuromonadaceae</taxon>
        <taxon>Desulfuromonas</taxon>
    </lineage>
</organism>
<dbReference type="InterPro" id="IPR007055">
    <property type="entry name" value="BON_dom"/>
</dbReference>
<dbReference type="PROSITE" id="PS50914">
    <property type="entry name" value="BON"/>
    <property type="match status" value="1"/>
</dbReference>
<dbReference type="PANTHER" id="PTHR34606:SF16">
    <property type="entry name" value="BON DOMAIN-CONTAINING PROTEIN"/>
    <property type="match status" value="1"/>
</dbReference>
<dbReference type="Pfam" id="PF04972">
    <property type="entry name" value="BON"/>
    <property type="match status" value="1"/>
</dbReference>
<dbReference type="PROSITE" id="PS51257">
    <property type="entry name" value="PROKAR_LIPOPROTEIN"/>
    <property type="match status" value="1"/>
</dbReference>
<dbReference type="InterPro" id="IPR051686">
    <property type="entry name" value="Lipoprotein_DolP"/>
</dbReference>
<dbReference type="SMART" id="SM00749">
    <property type="entry name" value="BON"/>
    <property type="match status" value="1"/>
</dbReference>
<proteinExistence type="predicted"/>
<accession>A0A0M4CZP3</accession>
<feature type="signal peptide" evidence="1">
    <location>
        <begin position="1"/>
        <end position="24"/>
    </location>
</feature>
<feature type="domain" description="BON" evidence="2">
    <location>
        <begin position="37"/>
        <end position="104"/>
    </location>
</feature>
<dbReference type="EMBL" id="CP010802">
    <property type="protein sequence ID" value="ALC14901.1"/>
    <property type="molecule type" value="Genomic_DNA"/>
</dbReference>
<gene>
    <name evidence="3" type="ORF">DSOUD_0100</name>
</gene>
<reference evidence="3 4" key="1">
    <citation type="submission" date="2015-07" db="EMBL/GenBank/DDBJ databases">
        <title>Isolation and Genomic Characterization of a Novel Halophilic Metal-Reducing Deltaproteobacterium from the Deep Subsurface.</title>
        <authorList>
            <person name="Badalamenti J.P."/>
            <person name="Summers Z.M."/>
            <person name="Gralnick J.A."/>
            <person name="Bond D.R."/>
        </authorList>
    </citation>
    <scope>NUCLEOTIDE SEQUENCE [LARGE SCALE GENOMIC DNA]</scope>
    <source>
        <strain evidence="3 4">WTL</strain>
    </source>
</reference>
<dbReference type="PATRIC" id="fig|1603606.3.peg.113"/>
<evidence type="ECO:0000256" key="1">
    <source>
        <dbReference type="SAM" id="SignalP"/>
    </source>
</evidence>
<dbReference type="AlphaFoldDB" id="A0A0M4CZP3"/>
<dbReference type="RefSeq" id="WP_053549156.1">
    <property type="nucleotide sequence ID" value="NZ_CP010802.1"/>
</dbReference>
<dbReference type="PANTHER" id="PTHR34606">
    <property type="entry name" value="BON DOMAIN-CONTAINING PROTEIN"/>
    <property type="match status" value="1"/>
</dbReference>
<protein>
    <submittedName>
        <fullName evidence="3">Transporter</fullName>
    </submittedName>
</protein>